<gene>
    <name evidence="8" type="primary">hemC</name>
    <name evidence="11" type="ORF">SAMN05660836_00543</name>
</gene>
<accession>A0A1I4RCI6</accession>
<sequence>MRIIRSFQVYVYFRLQEWRGQRSRKQPYGFIRVRVFGLQGHFLCILPLNRGVEVERIVLGTRGSKLALKQTEIVKNLLVKHYPGLRIEVVTIKTTGDRITDVPLARIGGKGLFVKEIEEALLEGRIDAAVHSMKDVPSVLPEGLEIVAIPPREDPRDVIVCPGGYDLATLPRGAVVGTSSLRRASQIRHRRPDLQVQVLRGNLDTRLRKVMSGQYDAVILAAAGIRRMGWDEAITAYLDPEEFLPAVGQGAIGIEARSNDEITREILRPLHDEATARAVEAERSFLRTLEGGCQVPIGAHCFVESGRLRIIGMVSSIDGSSMYREEVVGLWSEAEELGRNLAMRILQAGAKAVLDEIYAALPKKGTFYE</sequence>
<name>A0A1I4RCI6_9BACT</name>
<organism evidence="11 12">
    <name type="scientific">Thermodesulforhabdus norvegica</name>
    <dbReference type="NCBI Taxonomy" id="39841"/>
    <lineage>
        <taxon>Bacteria</taxon>
        <taxon>Pseudomonadati</taxon>
        <taxon>Thermodesulfobacteriota</taxon>
        <taxon>Syntrophobacteria</taxon>
        <taxon>Syntrophobacterales</taxon>
        <taxon>Thermodesulforhabdaceae</taxon>
        <taxon>Thermodesulforhabdus</taxon>
    </lineage>
</organism>
<evidence type="ECO:0000256" key="4">
    <source>
        <dbReference type="ARBA" id="ARBA00011245"/>
    </source>
</evidence>
<dbReference type="PRINTS" id="PR00151">
    <property type="entry name" value="PORPHBDMNASE"/>
</dbReference>
<dbReference type="FunFam" id="3.40.190.10:FF:000004">
    <property type="entry name" value="Porphobilinogen deaminase"/>
    <property type="match status" value="1"/>
</dbReference>
<dbReference type="Pfam" id="PF03900">
    <property type="entry name" value="Porphobil_deamC"/>
    <property type="match status" value="1"/>
</dbReference>
<dbReference type="UniPathway" id="UPA00251">
    <property type="reaction ID" value="UER00319"/>
</dbReference>
<dbReference type="PIRSF" id="PIRSF001438">
    <property type="entry name" value="4pyrrol_synth_OHMeBilane_synth"/>
    <property type="match status" value="1"/>
</dbReference>
<dbReference type="STRING" id="39841.SAMN05660836_00543"/>
<evidence type="ECO:0000313" key="11">
    <source>
        <dbReference type="EMBL" id="SFM49925.1"/>
    </source>
</evidence>
<dbReference type="GO" id="GO:0005737">
    <property type="term" value="C:cytoplasm"/>
    <property type="evidence" value="ECO:0007669"/>
    <property type="project" value="UniProtKB-UniRule"/>
</dbReference>
<proteinExistence type="inferred from homology"/>
<dbReference type="SUPFAM" id="SSF54782">
    <property type="entry name" value="Porphobilinogen deaminase (hydroxymethylbilane synthase), C-terminal domain"/>
    <property type="match status" value="1"/>
</dbReference>
<comment type="cofactor">
    <cofactor evidence="8">
        <name>dipyrromethane</name>
        <dbReference type="ChEBI" id="CHEBI:60342"/>
    </cofactor>
    <text evidence="8">Binds 1 dipyrromethane group covalently.</text>
</comment>
<comment type="pathway">
    <text evidence="2">Porphyrin-containing compound metabolism; protoporphyrin-IX biosynthesis; coproporphyrinogen-III from 5-aminolevulinate: step 2/4.</text>
</comment>
<dbReference type="Proteomes" id="UP000199611">
    <property type="component" value="Unassembled WGS sequence"/>
</dbReference>
<dbReference type="EC" id="2.5.1.61" evidence="8"/>
<keyword evidence="5 8" id="KW-0808">Transferase</keyword>
<keyword evidence="12" id="KW-1185">Reference proteome</keyword>
<dbReference type="InterPro" id="IPR036803">
    <property type="entry name" value="Porphobilinogen_deaminase_C_sf"/>
</dbReference>
<dbReference type="InterPro" id="IPR022418">
    <property type="entry name" value="Porphobilinogen_deaminase_C"/>
</dbReference>
<dbReference type="HAMAP" id="MF_00260">
    <property type="entry name" value="Porphobil_deam"/>
    <property type="match status" value="1"/>
</dbReference>
<evidence type="ECO:0000256" key="1">
    <source>
        <dbReference type="ARBA" id="ARBA00002869"/>
    </source>
</evidence>
<keyword evidence="6 8" id="KW-0627">Porphyrin biosynthesis</keyword>
<evidence type="ECO:0000259" key="10">
    <source>
        <dbReference type="Pfam" id="PF03900"/>
    </source>
</evidence>
<dbReference type="SUPFAM" id="SSF53850">
    <property type="entry name" value="Periplasmic binding protein-like II"/>
    <property type="match status" value="1"/>
</dbReference>
<dbReference type="Pfam" id="PF01379">
    <property type="entry name" value="Porphobil_deam"/>
    <property type="match status" value="1"/>
</dbReference>
<evidence type="ECO:0000313" key="12">
    <source>
        <dbReference type="Proteomes" id="UP000199611"/>
    </source>
</evidence>
<evidence type="ECO:0000259" key="9">
    <source>
        <dbReference type="Pfam" id="PF01379"/>
    </source>
</evidence>
<dbReference type="GO" id="GO:0004418">
    <property type="term" value="F:hydroxymethylbilane synthase activity"/>
    <property type="evidence" value="ECO:0007669"/>
    <property type="project" value="UniProtKB-UniRule"/>
</dbReference>
<dbReference type="InterPro" id="IPR022419">
    <property type="entry name" value="Porphobilin_deaminase_cofac_BS"/>
</dbReference>
<dbReference type="NCBIfam" id="TIGR00212">
    <property type="entry name" value="hemC"/>
    <property type="match status" value="1"/>
</dbReference>
<dbReference type="GO" id="GO:0006782">
    <property type="term" value="P:protoporphyrinogen IX biosynthetic process"/>
    <property type="evidence" value="ECO:0007669"/>
    <property type="project" value="UniProtKB-UniRule"/>
</dbReference>
<dbReference type="FunFam" id="3.40.190.10:FF:000005">
    <property type="entry name" value="Porphobilinogen deaminase"/>
    <property type="match status" value="1"/>
</dbReference>
<evidence type="ECO:0000256" key="7">
    <source>
        <dbReference type="ARBA" id="ARBA00048169"/>
    </source>
</evidence>
<evidence type="ECO:0000256" key="3">
    <source>
        <dbReference type="ARBA" id="ARBA00005638"/>
    </source>
</evidence>
<dbReference type="InterPro" id="IPR000860">
    <property type="entry name" value="HemC"/>
</dbReference>
<evidence type="ECO:0000256" key="2">
    <source>
        <dbReference type="ARBA" id="ARBA00004735"/>
    </source>
</evidence>
<feature type="domain" description="Porphobilinogen deaminase N-terminal" evidence="9">
    <location>
        <begin position="57"/>
        <end position="264"/>
    </location>
</feature>
<dbReference type="CDD" id="cd13646">
    <property type="entry name" value="PBP2_EcHMBS_like"/>
    <property type="match status" value="1"/>
</dbReference>
<reference evidence="11 12" key="1">
    <citation type="submission" date="2016-10" db="EMBL/GenBank/DDBJ databases">
        <authorList>
            <person name="de Groot N.N."/>
        </authorList>
    </citation>
    <scope>NUCLEOTIDE SEQUENCE [LARGE SCALE GENOMIC DNA]</scope>
    <source>
        <strain evidence="11 12">DSM 9990</strain>
    </source>
</reference>
<dbReference type="AlphaFoldDB" id="A0A1I4RCI6"/>
<dbReference type="EMBL" id="FOUU01000001">
    <property type="protein sequence ID" value="SFM49925.1"/>
    <property type="molecule type" value="Genomic_DNA"/>
</dbReference>
<dbReference type="PANTHER" id="PTHR11557">
    <property type="entry name" value="PORPHOBILINOGEN DEAMINASE"/>
    <property type="match status" value="1"/>
</dbReference>
<comment type="subunit">
    <text evidence="4 8">Monomer.</text>
</comment>
<dbReference type="PROSITE" id="PS00533">
    <property type="entry name" value="PORPHOBILINOGEN_DEAM"/>
    <property type="match status" value="1"/>
</dbReference>
<comment type="similarity">
    <text evidence="3 8">Belongs to the HMBS family.</text>
</comment>
<feature type="modified residue" description="S-(dipyrrolylmethanemethyl)cysteine" evidence="8">
    <location>
        <position position="293"/>
    </location>
</feature>
<dbReference type="InterPro" id="IPR022417">
    <property type="entry name" value="Porphobilin_deaminase_N"/>
</dbReference>
<dbReference type="Gene3D" id="3.40.190.10">
    <property type="entry name" value="Periplasmic binding protein-like II"/>
    <property type="match status" value="2"/>
</dbReference>
<comment type="function">
    <text evidence="1 8">Tetrapolymerization of the monopyrrole PBG into the hydroxymethylbilane pre-uroporphyrinogen in several discrete steps.</text>
</comment>
<comment type="miscellaneous">
    <text evidence="8">The porphobilinogen subunits are added to the dipyrromethane group.</text>
</comment>
<evidence type="ECO:0000256" key="8">
    <source>
        <dbReference type="HAMAP-Rule" id="MF_00260"/>
    </source>
</evidence>
<evidence type="ECO:0000256" key="5">
    <source>
        <dbReference type="ARBA" id="ARBA00022679"/>
    </source>
</evidence>
<feature type="domain" description="Porphobilinogen deaminase C-terminal" evidence="10">
    <location>
        <begin position="277"/>
        <end position="346"/>
    </location>
</feature>
<dbReference type="Gene3D" id="3.30.160.40">
    <property type="entry name" value="Porphobilinogen deaminase, C-terminal domain"/>
    <property type="match status" value="1"/>
</dbReference>
<evidence type="ECO:0000256" key="6">
    <source>
        <dbReference type="ARBA" id="ARBA00023244"/>
    </source>
</evidence>
<dbReference type="PANTHER" id="PTHR11557:SF0">
    <property type="entry name" value="PORPHOBILINOGEN DEAMINASE"/>
    <property type="match status" value="1"/>
</dbReference>
<comment type="catalytic activity">
    <reaction evidence="7 8">
        <text>4 porphobilinogen + H2O = hydroxymethylbilane + 4 NH4(+)</text>
        <dbReference type="Rhea" id="RHEA:13185"/>
        <dbReference type="ChEBI" id="CHEBI:15377"/>
        <dbReference type="ChEBI" id="CHEBI:28938"/>
        <dbReference type="ChEBI" id="CHEBI:57845"/>
        <dbReference type="ChEBI" id="CHEBI:58126"/>
        <dbReference type="EC" id="2.5.1.61"/>
    </reaction>
</comment>
<protein>
    <recommendedName>
        <fullName evidence="8">Porphobilinogen deaminase</fullName>
        <shortName evidence="8">PBG</shortName>
        <ecNumber evidence="8">2.5.1.61</ecNumber>
    </recommendedName>
    <alternativeName>
        <fullName evidence="8">Hydroxymethylbilane synthase</fullName>
        <shortName evidence="8">HMBS</shortName>
    </alternativeName>
    <alternativeName>
        <fullName evidence="8">Pre-uroporphyrinogen synthase</fullName>
    </alternativeName>
</protein>